<dbReference type="RefSeq" id="WP_212519076.1">
    <property type="nucleotide sequence ID" value="NZ_JAGSOH010000045.1"/>
</dbReference>
<name>A0A941ECM8_9ACTN</name>
<dbReference type="Proteomes" id="UP000676325">
    <property type="component" value="Unassembled WGS sequence"/>
</dbReference>
<organism evidence="1 2">
    <name type="scientific">Actinospica acidithermotolerans</name>
    <dbReference type="NCBI Taxonomy" id="2828514"/>
    <lineage>
        <taxon>Bacteria</taxon>
        <taxon>Bacillati</taxon>
        <taxon>Actinomycetota</taxon>
        <taxon>Actinomycetes</taxon>
        <taxon>Catenulisporales</taxon>
        <taxon>Actinospicaceae</taxon>
        <taxon>Actinospica</taxon>
    </lineage>
</organism>
<dbReference type="EMBL" id="JAGSOH010000045">
    <property type="protein sequence ID" value="MBR7827935.1"/>
    <property type="molecule type" value="Genomic_DNA"/>
</dbReference>
<protein>
    <submittedName>
        <fullName evidence="1">Uncharacterized protein</fullName>
    </submittedName>
</protein>
<reference evidence="1" key="1">
    <citation type="submission" date="2021-04" db="EMBL/GenBank/DDBJ databases">
        <title>Genome based classification of Actinospica acidithermotolerans sp. nov., an actinobacterium isolated from an Indonesian hot spring.</title>
        <authorList>
            <person name="Kusuma A.B."/>
            <person name="Putra K.E."/>
            <person name="Nafisah S."/>
            <person name="Loh J."/>
            <person name="Nouioui I."/>
            <person name="Goodfellow M."/>
        </authorList>
    </citation>
    <scope>NUCLEOTIDE SEQUENCE</scope>
    <source>
        <strain evidence="1">MGRD01-02</strain>
    </source>
</reference>
<comment type="caution">
    <text evidence="1">The sequence shown here is derived from an EMBL/GenBank/DDBJ whole genome shotgun (WGS) entry which is preliminary data.</text>
</comment>
<evidence type="ECO:0000313" key="1">
    <source>
        <dbReference type="EMBL" id="MBR7827935.1"/>
    </source>
</evidence>
<proteinExistence type="predicted"/>
<evidence type="ECO:0000313" key="2">
    <source>
        <dbReference type="Proteomes" id="UP000676325"/>
    </source>
</evidence>
<sequence length="55" mass="6047">MRLDVRCSAIEADILRGAPSRGVDRHQQQLLRGRAVVVVSADVVESYQPTYAVGH</sequence>
<accession>A0A941ECM8</accession>
<gene>
    <name evidence="1" type="ORF">KDK95_16580</name>
</gene>
<dbReference type="AlphaFoldDB" id="A0A941ECM8"/>
<keyword evidence="2" id="KW-1185">Reference proteome</keyword>